<evidence type="ECO:0000256" key="1">
    <source>
        <dbReference type="SAM" id="MobiDB-lite"/>
    </source>
</evidence>
<feature type="compositionally biased region" description="Polar residues" evidence="1">
    <location>
        <begin position="8"/>
        <end position="17"/>
    </location>
</feature>
<evidence type="ECO:0000313" key="2">
    <source>
        <dbReference type="EMBL" id="CTQ42136.1"/>
    </source>
</evidence>
<reference evidence="3" key="1">
    <citation type="submission" date="2015-07" db="EMBL/GenBank/DDBJ databases">
        <authorList>
            <person name="Rodrigo-Torres Lidia"/>
            <person name="Arahal R.David."/>
        </authorList>
    </citation>
    <scope>NUCLEOTIDE SEQUENCE [LARGE SCALE GENOMIC DNA]</scope>
    <source>
        <strain evidence="3">CECT 4801</strain>
    </source>
</reference>
<dbReference type="InterPro" id="IPR032710">
    <property type="entry name" value="NTF2-like_dom_sf"/>
</dbReference>
<name>A0A0M6XYQ9_9HYPH</name>
<accession>A0A0M6XYQ9</accession>
<keyword evidence="3" id="KW-1185">Reference proteome</keyword>
<proteinExistence type="predicted"/>
<feature type="region of interest" description="Disordered" evidence="1">
    <location>
        <begin position="1"/>
        <end position="22"/>
    </location>
</feature>
<protein>
    <recommendedName>
        <fullName evidence="4">SnoaL-like domain-containing protein</fullName>
    </recommendedName>
</protein>
<dbReference type="Proteomes" id="UP000048926">
    <property type="component" value="Unassembled WGS sequence"/>
</dbReference>
<dbReference type="OrthoDB" id="5817554at2"/>
<dbReference type="AlphaFoldDB" id="A0A0M6XYQ9"/>
<dbReference type="STRING" id="187304.B0E33_27295"/>
<sequence>MKMVSDMQALSDSQTNPFEGKDEDRSEIWDMLVMRDINAFVAADWEQVADDFDEPDFFGVDGGKVPNPDDWKLGFPDLGSYKERWLSQAEIFKSTEFTEDARAAIFDATRLTEIDINGNRAIAHKKFDGRIRKADGGEDRLLWQTLYFCVRREGRWKICGFAGYLPNPLGAAS</sequence>
<gene>
    <name evidence="2" type="ORF">LAL4801_00559</name>
</gene>
<dbReference type="EMBL" id="CXST01000001">
    <property type="protein sequence ID" value="CTQ42136.1"/>
    <property type="molecule type" value="Genomic_DNA"/>
</dbReference>
<dbReference type="RefSeq" id="WP_055654098.1">
    <property type="nucleotide sequence ID" value="NZ_CXST01000001.1"/>
</dbReference>
<evidence type="ECO:0000313" key="3">
    <source>
        <dbReference type="Proteomes" id="UP000048926"/>
    </source>
</evidence>
<dbReference type="SUPFAM" id="SSF54427">
    <property type="entry name" value="NTF2-like"/>
    <property type="match status" value="1"/>
</dbReference>
<organism evidence="2 3">
    <name type="scientific">Roseibium aggregatum</name>
    <dbReference type="NCBI Taxonomy" id="187304"/>
    <lineage>
        <taxon>Bacteria</taxon>
        <taxon>Pseudomonadati</taxon>
        <taxon>Pseudomonadota</taxon>
        <taxon>Alphaproteobacteria</taxon>
        <taxon>Hyphomicrobiales</taxon>
        <taxon>Stappiaceae</taxon>
        <taxon>Roseibium</taxon>
    </lineage>
</organism>
<evidence type="ECO:0008006" key="4">
    <source>
        <dbReference type="Google" id="ProtNLM"/>
    </source>
</evidence>